<feature type="domain" description="Myb-like" evidence="1">
    <location>
        <begin position="80"/>
        <end position="130"/>
    </location>
</feature>
<protein>
    <recommendedName>
        <fullName evidence="1">Myb-like domain-containing protein</fullName>
    </recommendedName>
</protein>
<accession>A0A9P7TX51</accession>
<proteinExistence type="predicted"/>
<sequence>MSRDRRIKIGLRRQYLNQVPSTMIPPYTYYQQPQFVQAPPNFNNTNMVLAPDFAPLQIFTTQKTSCSPYAAEVPTLASTQRRISSGAWKLQDDNRLVAARMQGLSWKQIQDAHFPQKSANACRKRHERIVERKSAEEDTRKFQRLATEYMGMRKKIWSELAARTGEKWTVVEAKVLSSLSTPWFTQSLV</sequence>
<dbReference type="Pfam" id="PF13921">
    <property type="entry name" value="Myb_DNA-bind_6"/>
    <property type="match status" value="1"/>
</dbReference>
<dbReference type="PROSITE" id="PS50090">
    <property type="entry name" value="MYB_LIKE"/>
    <property type="match status" value="1"/>
</dbReference>
<evidence type="ECO:0000313" key="2">
    <source>
        <dbReference type="EMBL" id="KAG6289936.1"/>
    </source>
</evidence>
<name>A0A9P7TX51_9HYPO</name>
<evidence type="ECO:0000259" key="1">
    <source>
        <dbReference type="PROSITE" id="PS50090"/>
    </source>
</evidence>
<dbReference type="InterPro" id="IPR001005">
    <property type="entry name" value="SANT/Myb"/>
</dbReference>
<gene>
    <name evidence="2" type="ORF">E4U09_004692</name>
</gene>
<reference evidence="2 3" key="1">
    <citation type="journal article" date="2020" name="bioRxiv">
        <title>Whole genome comparisons of ergot fungi reveals the divergence and evolution of species within the genus Claviceps are the result of varying mechanisms driving genome evolution and host range expansion.</title>
        <authorList>
            <person name="Wyka S.A."/>
            <person name="Mondo S.J."/>
            <person name="Liu M."/>
            <person name="Dettman J."/>
            <person name="Nalam V."/>
            <person name="Broders K.D."/>
        </authorList>
    </citation>
    <scope>NUCLEOTIDE SEQUENCE [LARGE SCALE GENOMIC DNA]</scope>
    <source>
        <strain evidence="2 3">Clav52</strain>
    </source>
</reference>
<evidence type="ECO:0000313" key="3">
    <source>
        <dbReference type="Proteomes" id="UP000707071"/>
    </source>
</evidence>
<dbReference type="InterPro" id="IPR009057">
    <property type="entry name" value="Homeodomain-like_sf"/>
</dbReference>
<organism evidence="2 3">
    <name type="scientific">Claviceps aff. purpurea</name>
    <dbReference type="NCBI Taxonomy" id="1967640"/>
    <lineage>
        <taxon>Eukaryota</taxon>
        <taxon>Fungi</taxon>
        <taxon>Dikarya</taxon>
        <taxon>Ascomycota</taxon>
        <taxon>Pezizomycotina</taxon>
        <taxon>Sordariomycetes</taxon>
        <taxon>Hypocreomycetidae</taxon>
        <taxon>Hypocreales</taxon>
        <taxon>Clavicipitaceae</taxon>
        <taxon>Claviceps</taxon>
    </lineage>
</organism>
<dbReference type="Proteomes" id="UP000707071">
    <property type="component" value="Unassembled WGS sequence"/>
</dbReference>
<comment type="caution">
    <text evidence="2">The sequence shown here is derived from an EMBL/GenBank/DDBJ whole genome shotgun (WGS) entry which is preliminary data.</text>
</comment>
<dbReference type="SUPFAM" id="SSF46689">
    <property type="entry name" value="Homeodomain-like"/>
    <property type="match status" value="1"/>
</dbReference>
<keyword evidence="3" id="KW-1185">Reference proteome</keyword>
<dbReference type="EMBL" id="SRRH01000383">
    <property type="protein sequence ID" value="KAG6289936.1"/>
    <property type="molecule type" value="Genomic_DNA"/>
</dbReference>
<dbReference type="AlphaFoldDB" id="A0A9P7TX51"/>